<keyword evidence="2" id="KW-1185">Reference proteome</keyword>
<evidence type="ECO:0000313" key="2">
    <source>
        <dbReference type="Proteomes" id="UP001239111"/>
    </source>
</evidence>
<evidence type="ECO:0000313" key="1">
    <source>
        <dbReference type="EMBL" id="KAJ8686726.1"/>
    </source>
</evidence>
<organism evidence="1 2">
    <name type="scientific">Eretmocerus hayati</name>
    <dbReference type="NCBI Taxonomy" id="131215"/>
    <lineage>
        <taxon>Eukaryota</taxon>
        <taxon>Metazoa</taxon>
        <taxon>Ecdysozoa</taxon>
        <taxon>Arthropoda</taxon>
        <taxon>Hexapoda</taxon>
        <taxon>Insecta</taxon>
        <taxon>Pterygota</taxon>
        <taxon>Neoptera</taxon>
        <taxon>Endopterygota</taxon>
        <taxon>Hymenoptera</taxon>
        <taxon>Apocrita</taxon>
        <taxon>Proctotrupomorpha</taxon>
        <taxon>Chalcidoidea</taxon>
        <taxon>Aphelinidae</taxon>
        <taxon>Aphelininae</taxon>
        <taxon>Eretmocerus</taxon>
    </lineage>
</organism>
<sequence length="114" mass="12682">MPPNRSRKIEEENEIDVVGIDPCDAAIQAIDDAAGAAVDAIEQTELGAQQERPSKDFVQDDVQIIKQIFSVYLAASSKSKNKLPSNLQEILAGVRSAPERFNEKRMQQERRDAE</sequence>
<name>A0ACC2PVB5_9HYME</name>
<proteinExistence type="predicted"/>
<protein>
    <submittedName>
        <fullName evidence="1">Uncharacterized protein</fullName>
    </submittedName>
</protein>
<gene>
    <name evidence="1" type="ORF">QAD02_022520</name>
</gene>
<dbReference type="Proteomes" id="UP001239111">
    <property type="component" value="Chromosome 1"/>
</dbReference>
<dbReference type="EMBL" id="CM056741">
    <property type="protein sequence ID" value="KAJ8686726.1"/>
    <property type="molecule type" value="Genomic_DNA"/>
</dbReference>
<accession>A0ACC2PVB5</accession>
<reference evidence="1" key="1">
    <citation type="submission" date="2023-04" db="EMBL/GenBank/DDBJ databases">
        <title>A chromosome-level genome assembly of the parasitoid wasp Eretmocerus hayati.</title>
        <authorList>
            <person name="Zhong Y."/>
            <person name="Liu S."/>
            <person name="Liu Y."/>
        </authorList>
    </citation>
    <scope>NUCLEOTIDE SEQUENCE</scope>
    <source>
        <strain evidence="1">ZJU_SS_LIU_2023</strain>
    </source>
</reference>
<comment type="caution">
    <text evidence="1">The sequence shown here is derived from an EMBL/GenBank/DDBJ whole genome shotgun (WGS) entry which is preliminary data.</text>
</comment>